<name>D6TT56_KTERA</name>
<evidence type="ECO:0000313" key="2">
    <source>
        <dbReference type="EMBL" id="EFH83607.1"/>
    </source>
</evidence>
<sequence length="233" mass="26041">MTQFLHLDHLRYEVHILGPVLFFIPLALVAVFVGLTGMFLLGHVVHILIASLLIAALEACLPLAAGIILSTVAVQDASLELLLTLPVSYRRIVFLRFALILGWTLLVEWGASLALSAFLPWVPVKPLATFQLTWLAPSLWLSGACILLALLLRNQASSGAILGCVWIMQLLFHGFFAQNGWAQPWFLFATLYTPDASFWLTNRLELIATALVLFAAVWWFLRDPERRFFGEDI</sequence>
<comment type="caution">
    <text evidence="2">The sequence shown here is derived from an EMBL/GenBank/DDBJ whole genome shotgun (WGS) entry which is preliminary data.</text>
</comment>
<feature type="transmembrane region" description="Helical" evidence="1">
    <location>
        <begin position="159"/>
        <end position="176"/>
    </location>
</feature>
<keyword evidence="1" id="KW-0472">Membrane</keyword>
<feature type="transmembrane region" description="Helical" evidence="1">
    <location>
        <begin position="20"/>
        <end position="41"/>
    </location>
</feature>
<keyword evidence="1" id="KW-1133">Transmembrane helix</keyword>
<protein>
    <submittedName>
        <fullName evidence="2">Uncharacterized protein</fullName>
    </submittedName>
</protein>
<dbReference type="Proteomes" id="UP000004508">
    <property type="component" value="Unassembled WGS sequence"/>
</dbReference>
<proteinExistence type="predicted"/>
<accession>D6TT56</accession>
<keyword evidence="1" id="KW-0812">Transmembrane</keyword>
<dbReference type="OrthoDB" id="3217629at2"/>
<evidence type="ECO:0000256" key="1">
    <source>
        <dbReference type="SAM" id="Phobius"/>
    </source>
</evidence>
<gene>
    <name evidence="2" type="ORF">Krac_4594</name>
</gene>
<feature type="transmembrane region" description="Helical" evidence="1">
    <location>
        <begin position="196"/>
        <end position="221"/>
    </location>
</feature>
<dbReference type="AlphaFoldDB" id="D6TT56"/>
<feature type="transmembrane region" description="Helical" evidence="1">
    <location>
        <begin position="134"/>
        <end position="152"/>
    </location>
</feature>
<evidence type="ECO:0000313" key="3">
    <source>
        <dbReference type="Proteomes" id="UP000004508"/>
    </source>
</evidence>
<organism evidence="2 3">
    <name type="scientific">Ktedonobacter racemifer DSM 44963</name>
    <dbReference type="NCBI Taxonomy" id="485913"/>
    <lineage>
        <taxon>Bacteria</taxon>
        <taxon>Bacillati</taxon>
        <taxon>Chloroflexota</taxon>
        <taxon>Ktedonobacteria</taxon>
        <taxon>Ktedonobacterales</taxon>
        <taxon>Ktedonobacteraceae</taxon>
        <taxon>Ktedonobacter</taxon>
    </lineage>
</organism>
<dbReference type="STRING" id="485913.Krac_4594"/>
<reference evidence="2 3" key="1">
    <citation type="journal article" date="2011" name="Stand. Genomic Sci.">
        <title>Non-contiguous finished genome sequence and contextual data of the filamentous soil bacterium Ktedonobacter racemifer type strain (SOSP1-21).</title>
        <authorList>
            <person name="Chang Y.J."/>
            <person name="Land M."/>
            <person name="Hauser L."/>
            <person name="Chertkov O."/>
            <person name="Del Rio T.G."/>
            <person name="Nolan M."/>
            <person name="Copeland A."/>
            <person name="Tice H."/>
            <person name="Cheng J.F."/>
            <person name="Lucas S."/>
            <person name="Han C."/>
            <person name="Goodwin L."/>
            <person name="Pitluck S."/>
            <person name="Ivanova N."/>
            <person name="Ovchinikova G."/>
            <person name="Pati A."/>
            <person name="Chen A."/>
            <person name="Palaniappan K."/>
            <person name="Mavromatis K."/>
            <person name="Liolios K."/>
            <person name="Brettin T."/>
            <person name="Fiebig A."/>
            <person name="Rohde M."/>
            <person name="Abt B."/>
            <person name="Goker M."/>
            <person name="Detter J.C."/>
            <person name="Woyke T."/>
            <person name="Bristow J."/>
            <person name="Eisen J.A."/>
            <person name="Markowitz V."/>
            <person name="Hugenholtz P."/>
            <person name="Kyrpides N.C."/>
            <person name="Klenk H.P."/>
            <person name="Lapidus A."/>
        </authorList>
    </citation>
    <scope>NUCLEOTIDE SEQUENCE [LARGE SCALE GENOMIC DNA]</scope>
    <source>
        <strain evidence="3">DSM 44963</strain>
    </source>
</reference>
<dbReference type="eggNOG" id="ENOG50334P4">
    <property type="taxonomic scope" value="Bacteria"/>
</dbReference>
<dbReference type="EMBL" id="ADVG01000003">
    <property type="protein sequence ID" value="EFH83607.1"/>
    <property type="molecule type" value="Genomic_DNA"/>
</dbReference>
<dbReference type="InParanoid" id="D6TT56"/>
<feature type="transmembrane region" description="Helical" evidence="1">
    <location>
        <begin position="47"/>
        <end position="72"/>
    </location>
</feature>
<keyword evidence="3" id="KW-1185">Reference proteome</keyword>
<feature type="transmembrane region" description="Helical" evidence="1">
    <location>
        <begin position="93"/>
        <end position="122"/>
    </location>
</feature>